<dbReference type="PANTHER" id="PTHR11034">
    <property type="entry name" value="N-MYC DOWNSTREAM REGULATED"/>
    <property type="match status" value="1"/>
</dbReference>
<dbReference type="EMBL" id="JAODUP010000250">
    <property type="protein sequence ID" value="KAK2155057.1"/>
    <property type="molecule type" value="Genomic_DNA"/>
</dbReference>
<gene>
    <name evidence="2" type="ORF">LSH36_250g01036</name>
</gene>
<keyword evidence="3" id="KW-1185">Reference proteome</keyword>
<evidence type="ECO:0000313" key="3">
    <source>
        <dbReference type="Proteomes" id="UP001208570"/>
    </source>
</evidence>
<proteinExistence type="inferred from homology"/>
<dbReference type="Pfam" id="PF03096">
    <property type="entry name" value="Ndr"/>
    <property type="match status" value="2"/>
</dbReference>
<sequence length="364" mass="40694">MAEKLTEVELDCVQLHETKPRSVNRILSSTWQEEDVETPFGPLHVAIQGERNKKAIITYHDIGLNSVTCFQGFFNYADFQPILKHFCVYHISAPGQSEGALPLPQGGLKNSESANLLDRVTACDDPTLIGAAKKRASYQYPSLDQLAEMLLPVVQNYGMKSFIGFAVGAGANILARFALNHPEKVDGLCLINCTASKAGWSEWGYQKWNSWYLKGGNVTAGIEDYLLWHWFGKKTMFENYDLIMTYCEYIKAINPQNLALFIESYIKCPVMLVAGDYSPHLDETVNMNGRMDPANSTWMKFESGGMVHEEAPNKLCDAFRLFLQGMGYVPFLRMSINNASPMPAGSSCEVPHHQADVIPQQIIC</sequence>
<protein>
    <recommendedName>
        <fullName evidence="4">Protein NDRG3</fullName>
    </recommendedName>
</protein>
<evidence type="ECO:0000313" key="2">
    <source>
        <dbReference type="EMBL" id="KAK2155057.1"/>
    </source>
</evidence>
<comment type="caution">
    <text evidence="2">The sequence shown here is derived from an EMBL/GenBank/DDBJ whole genome shotgun (WGS) entry which is preliminary data.</text>
</comment>
<reference evidence="2" key="1">
    <citation type="journal article" date="2023" name="Mol. Biol. Evol.">
        <title>Third-Generation Sequencing Reveals the Adaptive Role of the Epigenome in Three Deep-Sea Polychaetes.</title>
        <authorList>
            <person name="Perez M."/>
            <person name="Aroh O."/>
            <person name="Sun Y."/>
            <person name="Lan Y."/>
            <person name="Juniper S.K."/>
            <person name="Young C.R."/>
            <person name="Angers B."/>
            <person name="Qian P.Y."/>
        </authorList>
    </citation>
    <scope>NUCLEOTIDE SEQUENCE</scope>
    <source>
        <strain evidence="2">P08H-3</strain>
    </source>
</reference>
<dbReference type="InterPro" id="IPR029058">
    <property type="entry name" value="AB_hydrolase_fold"/>
</dbReference>
<dbReference type="Gene3D" id="3.40.50.1820">
    <property type="entry name" value="alpha/beta hydrolase"/>
    <property type="match status" value="1"/>
</dbReference>
<comment type="similarity">
    <text evidence="1">Belongs to the NDRG family.</text>
</comment>
<accession>A0AAD9JLU0</accession>
<dbReference type="AlphaFoldDB" id="A0AAD9JLU0"/>
<evidence type="ECO:0008006" key="4">
    <source>
        <dbReference type="Google" id="ProtNLM"/>
    </source>
</evidence>
<evidence type="ECO:0000256" key="1">
    <source>
        <dbReference type="ARBA" id="ARBA00005598"/>
    </source>
</evidence>
<dbReference type="Proteomes" id="UP001208570">
    <property type="component" value="Unassembled WGS sequence"/>
</dbReference>
<dbReference type="InterPro" id="IPR004142">
    <property type="entry name" value="NDRG"/>
</dbReference>
<organism evidence="2 3">
    <name type="scientific">Paralvinella palmiformis</name>
    <dbReference type="NCBI Taxonomy" id="53620"/>
    <lineage>
        <taxon>Eukaryota</taxon>
        <taxon>Metazoa</taxon>
        <taxon>Spiralia</taxon>
        <taxon>Lophotrochozoa</taxon>
        <taxon>Annelida</taxon>
        <taxon>Polychaeta</taxon>
        <taxon>Sedentaria</taxon>
        <taxon>Canalipalpata</taxon>
        <taxon>Terebellida</taxon>
        <taxon>Terebelliformia</taxon>
        <taxon>Alvinellidae</taxon>
        <taxon>Paralvinella</taxon>
    </lineage>
</organism>
<name>A0AAD9JLU0_9ANNE</name>
<dbReference type="SUPFAM" id="SSF53474">
    <property type="entry name" value="alpha/beta-Hydrolases"/>
    <property type="match status" value="1"/>
</dbReference>